<organism evidence="1 2">
    <name type="scientific">Spirosoma endophyticum</name>
    <dbReference type="NCBI Taxonomy" id="662367"/>
    <lineage>
        <taxon>Bacteria</taxon>
        <taxon>Pseudomonadati</taxon>
        <taxon>Bacteroidota</taxon>
        <taxon>Cytophagia</taxon>
        <taxon>Cytophagales</taxon>
        <taxon>Cytophagaceae</taxon>
        <taxon>Spirosoma</taxon>
    </lineage>
</organism>
<accession>A0A1I1YBN4</accession>
<dbReference type="Proteomes" id="UP000198598">
    <property type="component" value="Unassembled WGS sequence"/>
</dbReference>
<proteinExistence type="predicted"/>
<keyword evidence="2" id="KW-1185">Reference proteome</keyword>
<evidence type="ECO:0000313" key="2">
    <source>
        <dbReference type="Proteomes" id="UP000198598"/>
    </source>
</evidence>
<reference evidence="1 2" key="1">
    <citation type="submission" date="2016-10" db="EMBL/GenBank/DDBJ databases">
        <authorList>
            <person name="de Groot N.N."/>
        </authorList>
    </citation>
    <scope>NUCLEOTIDE SEQUENCE [LARGE SCALE GENOMIC DNA]</scope>
    <source>
        <strain evidence="1 2">DSM 26130</strain>
    </source>
</reference>
<gene>
    <name evidence="1" type="ORF">SAMN05216167_1116</name>
</gene>
<name>A0A1I1YBN4_9BACT</name>
<dbReference type="EMBL" id="FOLQ01000011">
    <property type="protein sequence ID" value="SFE16994.1"/>
    <property type="molecule type" value="Genomic_DNA"/>
</dbReference>
<sequence>MAQVMIILPCNIAGRKEVLLTQKAMFLSWPGDFLANPSNQTNPILSTLFSNYKLTHPYGHTAVSGHYKKD</sequence>
<protein>
    <submittedName>
        <fullName evidence="1">Uncharacterized protein</fullName>
    </submittedName>
</protein>
<evidence type="ECO:0000313" key="1">
    <source>
        <dbReference type="EMBL" id="SFE16994.1"/>
    </source>
</evidence>
<dbReference type="AlphaFoldDB" id="A0A1I1YBN4"/>